<accession>A0A8H7D6C1</accession>
<dbReference type="PANTHER" id="PTHR10039">
    <property type="entry name" value="AMELOGENIN"/>
    <property type="match status" value="1"/>
</dbReference>
<evidence type="ECO:0000259" key="2">
    <source>
        <dbReference type="Pfam" id="PF17109"/>
    </source>
</evidence>
<evidence type="ECO:0000313" key="4">
    <source>
        <dbReference type="EMBL" id="KAF7363939.1"/>
    </source>
</evidence>
<evidence type="ECO:0008006" key="6">
    <source>
        <dbReference type="Google" id="ProtNLM"/>
    </source>
</evidence>
<sequence length="651" mass="74334">MALNPDDQFAELWRKAIESYEADTEIKLQTHVLAVCKNPEDVLDALDGELRRFNAYRDKKENLRKWLKPMLNLIDTLSETAGEAAALSFPPGKLVFVALGVLVQAAKDVSERYDNIIALCQHLYSFLERLRVYMSGQLLGRMRELVIQMLAHLLSIFAMVTKEIKRNRFGAFWRSLLNDTTVKDALGKLDNLIEEERSMGIANAMVWSQQILSLVQDLVLSENNVRSTLNALNAKALEANTYLISMTQHMRQDLEKIKKRQLNDSIRSWLKAPDARVNHNTARSLHDDGTGRWLLKLFGYKSWKSASSCFLWLHGKPGAGKTIVCSTVIKDILSFPGSALAYFYFYHGGTVADQSLFGMLSSIISQLEEHLPKDSSPLQKLYEQLEFGAHQPSMKELETCFKDLITALSPRPIFIVLDALDECSEPNKLEPILYLFQSARNTHVFVTSRHENFFIQLLRPLATYQLNLNSLIDRDIDIYLRQFLVKELPFREWAEADRNLVLNYLCKHSDGMFRWVICQLDELSHCIPQNLKQTLEDLPVTLDETYQRTLARIRTTNEHYARVIFHWLALSPRPLLIEEIAQVIAIHFIDDAHAKFEVKDIPKDPAKTILQICLSLVIITPGGTPAICAPLRQRVLAVQANPVYICITVLD</sequence>
<dbReference type="InterPro" id="IPR027417">
    <property type="entry name" value="P-loop_NTPase"/>
</dbReference>
<keyword evidence="1" id="KW-0677">Repeat</keyword>
<dbReference type="Proteomes" id="UP000623467">
    <property type="component" value="Unassembled WGS sequence"/>
</dbReference>
<dbReference type="PANTHER" id="PTHR10039:SF16">
    <property type="entry name" value="GPI INOSITOL-DEACYLASE"/>
    <property type="match status" value="1"/>
</dbReference>
<dbReference type="SUPFAM" id="SSF52540">
    <property type="entry name" value="P-loop containing nucleoside triphosphate hydrolases"/>
    <property type="match status" value="1"/>
</dbReference>
<organism evidence="4 5">
    <name type="scientific">Mycena sanguinolenta</name>
    <dbReference type="NCBI Taxonomy" id="230812"/>
    <lineage>
        <taxon>Eukaryota</taxon>
        <taxon>Fungi</taxon>
        <taxon>Dikarya</taxon>
        <taxon>Basidiomycota</taxon>
        <taxon>Agaricomycotina</taxon>
        <taxon>Agaricomycetes</taxon>
        <taxon>Agaricomycetidae</taxon>
        <taxon>Agaricales</taxon>
        <taxon>Marasmiineae</taxon>
        <taxon>Mycenaceae</taxon>
        <taxon>Mycena</taxon>
    </lineage>
</organism>
<keyword evidence="5" id="KW-1185">Reference proteome</keyword>
<reference evidence="4" key="1">
    <citation type="submission" date="2020-05" db="EMBL/GenBank/DDBJ databases">
        <title>Mycena genomes resolve the evolution of fungal bioluminescence.</title>
        <authorList>
            <person name="Tsai I.J."/>
        </authorList>
    </citation>
    <scope>NUCLEOTIDE SEQUENCE</scope>
    <source>
        <strain evidence="4">160909Yilan</strain>
    </source>
</reference>
<name>A0A8H7D6C1_9AGAR</name>
<dbReference type="Gene3D" id="3.40.50.300">
    <property type="entry name" value="P-loop containing nucleotide triphosphate hydrolases"/>
    <property type="match status" value="1"/>
</dbReference>
<evidence type="ECO:0000259" key="3">
    <source>
        <dbReference type="Pfam" id="PF24883"/>
    </source>
</evidence>
<proteinExistence type="predicted"/>
<evidence type="ECO:0000256" key="1">
    <source>
        <dbReference type="ARBA" id="ARBA00022737"/>
    </source>
</evidence>
<dbReference type="Pfam" id="PF17109">
    <property type="entry name" value="Goodbye"/>
    <property type="match status" value="1"/>
</dbReference>
<protein>
    <recommendedName>
        <fullName evidence="6">NACHT domain-containing protein</fullName>
    </recommendedName>
</protein>
<feature type="domain" description="Fungal STAND N-terminal Goodbye" evidence="2">
    <location>
        <begin position="13"/>
        <end position="133"/>
    </location>
</feature>
<dbReference type="AlphaFoldDB" id="A0A8H7D6C1"/>
<evidence type="ECO:0000313" key="5">
    <source>
        <dbReference type="Proteomes" id="UP000623467"/>
    </source>
</evidence>
<dbReference type="EMBL" id="JACAZH010000007">
    <property type="protein sequence ID" value="KAF7363939.1"/>
    <property type="molecule type" value="Genomic_DNA"/>
</dbReference>
<dbReference type="InterPro" id="IPR056884">
    <property type="entry name" value="NPHP3-like_N"/>
</dbReference>
<dbReference type="InterPro" id="IPR031350">
    <property type="entry name" value="Goodbye_dom"/>
</dbReference>
<feature type="domain" description="Nephrocystin 3-like N-terminal" evidence="3">
    <location>
        <begin position="289"/>
        <end position="449"/>
    </location>
</feature>
<dbReference type="OrthoDB" id="7464126at2759"/>
<gene>
    <name evidence="4" type="ORF">MSAN_01052200</name>
</gene>
<comment type="caution">
    <text evidence="4">The sequence shown here is derived from an EMBL/GenBank/DDBJ whole genome shotgun (WGS) entry which is preliminary data.</text>
</comment>
<dbReference type="Pfam" id="PF24883">
    <property type="entry name" value="NPHP3_N"/>
    <property type="match status" value="1"/>
</dbReference>